<sequence>MHKAERKDVALVGGRGSGKYAVLENPRIEKGMKQICKDYPQIEVLDSEDNPIFSIVKSPRLYFPDDSLWLNFGEEKSGKKEPEEKKRVIDSKTGKFMKAYEQSGGNILILHNDFNVL</sequence>
<dbReference type="EMBL" id="ASPP01043820">
    <property type="protein sequence ID" value="ETN99473.1"/>
    <property type="molecule type" value="Genomic_DNA"/>
</dbReference>
<reference evidence="1 2" key="1">
    <citation type="journal article" date="2013" name="Curr. Biol.">
        <title>The Genome of the Foraminiferan Reticulomyxa filosa.</title>
        <authorList>
            <person name="Glockner G."/>
            <person name="Hulsmann N."/>
            <person name="Schleicher M."/>
            <person name="Noegel A.A."/>
            <person name="Eichinger L."/>
            <person name="Gallinger C."/>
            <person name="Pawlowski J."/>
            <person name="Sierra R."/>
            <person name="Euteneuer U."/>
            <person name="Pillet L."/>
            <person name="Moustafa A."/>
            <person name="Platzer M."/>
            <person name="Groth M."/>
            <person name="Szafranski K."/>
            <person name="Schliwa M."/>
        </authorList>
    </citation>
    <scope>NUCLEOTIDE SEQUENCE [LARGE SCALE GENOMIC DNA]</scope>
</reference>
<proteinExistence type="predicted"/>
<organism evidence="1 2">
    <name type="scientific">Reticulomyxa filosa</name>
    <dbReference type="NCBI Taxonomy" id="46433"/>
    <lineage>
        <taxon>Eukaryota</taxon>
        <taxon>Sar</taxon>
        <taxon>Rhizaria</taxon>
        <taxon>Retaria</taxon>
        <taxon>Foraminifera</taxon>
        <taxon>Monothalamids</taxon>
        <taxon>Reticulomyxidae</taxon>
        <taxon>Reticulomyxa</taxon>
    </lineage>
</organism>
<dbReference type="AlphaFoldDB" id="X6LD59"/>
<keyword evidence="2" id="KW-1185">Reference proteome</keyword>
<evidence type="ECO:0000313" key="2">
    <source>
        <dbReference type="Proteomes" id="UP000023152"/>
    </source>
</evidence>
<name>X6LD59_RETFI</name>
<dbReference type="Proteomes" id="UP000023152">
    <property type="component" value="Unassembled WGS sequence"/>
</dbReference>
<comment type="caution">
    <text evidence="1">The sequence shown here is derived from an EMBL/GenBank/DDBJ whole genome shotgun (WGS) entry which is preliminary data.</text>
</comment>
<protein>
    <submittedName>
        <fullName evidence="1">Uncharacterized protein</fullName>
    </submittedName>
</protein>
<accession>X6LD59</accession>
<evidence type="ECO:0000313" key="1">
    <source>
        <dbReference type="EMBL" id="ETN99473.1"/>
    </source>
</evidence>
<gene>
    <name evidence="1" type="ORF">RFI_38001</name>
</gene>